<keyword evidence="2 5" id="KW-0378">Hydrolase</keyword>
<dbReference type="SMART" id="SM00796">
    <property type="entry name" value="AHS1"/>
    <property type="match status" value="1"/>
</dbReference>
<evidence type="ECO:0000256" key="1">
    <source>
        <dbReference type="ARBA" id="ARBA00022741"/>
    </source>
</evidence>
<dbReference type="GO" id="GO:0016787">
    <property type="term" value="F:hydrolase activity"/>
    <property type="evidence" value="ECO:0007669"/>
    <property type="project" value="UniProtKB-KW"/>
</dbReference>
<dbReference type="Gene3D" id="3.30.1360.40">
    <property type="match status" value="1"/>
</dbReference>
<dbReference type="InterPro" id="IPR003833">
    <property type="entry name" value="CT_C_D"/>
</dbReference>
<gene>
    <name evidence="5" type="ORF">ACFPGP_19270</name>
</gene>
<dbReference type="RefSeq" id="WP_378592571.1">
    <property type="nucleotide sequence ID" value="NZ_JBHSKD010000027.1"/>
</dbReference>
<proteinExistence type="predicted"/>
<sequence length="197" mass="20556">MLTRPCGPHALLVEVDDAASARALAAWAREHGVAADEVVPAAATVLFDGVPDPAALVAGLADWEPGAAPAAGEVVEVPVTYDGADLSFVAEAWGVGVDDVVAEHAATEFVAEFCGFAPGFSYLAGLPHHRAVPRLDTPRVRVPRGAVALAGHWCGVYPTASPGGWRVLGTTDAVLWDERRDPPAMLPPGTRVRFVPR</sequence>
<organism evidence="5 6">
    <name type="scientific">Nocardioides taihuensis</name>
    <dbReference type="NCBI Taxonomy" id="1835606"/>
    <lineage>
        <taxon>Bacteria</taxon>
        <taxon>Bacillati</taxon>
        <taxon>Actinomycetota</taxon>
        <taxon>Actinomycetes</taxon>
        <taxon>Propionibacteriales</taxon>
        <taxon>Nocardioidaceae</taxon>
        <taxon>Nocardioides</taxon>
    </lineage>
</organism>
<keyword evidence="3" id="KW-0067">ATP-binding</keyword>
<dbReference type="EMBL" id="JBHSKD010000027">
    <property type="protein sequence ID" value="MFC5178831.1"/>
    <property type="molecule type" value="Genomic_DNA"/>
</dbReference>
<dbReference type="PANTHER" id="PTHR34698:SF2">
    <property type="entry name" value="5-OXOPROLINASE SUBUNIT B"/>
    <property type="match status" value="1"/>
</dbReference>
<accession>A0ABW0BNF9</accession>
<dbReference type="Gene3D" id="2.40.100.10">
    <property type="entry name" value="Cyclophilin-like"/>
    <property type="match status" value="1"/>
</dbReference>
<dbReference type="PANTHER" id="PTHR34698">
    <property type="entry name" value="5-OXOPROLINASE SUBUNIT B"/>
    <property type="match status" value="1"/>
</dbReference>
<evidence type="ECO:0000313" key="6">
    <source>
        <dbReference type="Proteomes" id="UP001596087"/>
    </source>
</evidence>
<reference evidence="6" key="1">
    <citation type="journal article" date="2019" name="Int. J. Syst. Evol. Microbiol.">
        <title>The Global Catalogue of Microorganisms (GCM) 10K type strain sequencing project: providing services to taxonomists for standard genome sequencing and annotation.</title>
        <authorList>
            <consortium name="The Broad Institute Genomics Platform"/>
            <consortium name="The Broad Institute Genome Sequencing Center for Infectious Disease"/>
            <person name="Wu L."/>
            <person name="Ma J."/>
        </authorList>
    </citation>
    <scope>NUCLEOTIDE SEQUENCE [LARGE SCALE GENOMIC DNA]</scope>
    <source>
        <strain evidence="6">DFY41</strain>
    </source>
</reference>
<dbReference type="SUPFAM" id="SSF50891">
    <property type="entry name" value="Cyclophilin-like"/>
    <property type="match status" value="1"/>
</dbReference>
<comment type="caution">
    <text evidence="5">The sequence shown here is derived from an EMBL/GenBank/DDBJ whole genome shotgun (WGS) entry which is preliminary data.</text>
</comment>
<dbReference type="InterPro" id="IPR010016">
    <property type="entry name" value="PxpB"/>
</dbReference>
<protein>
    <submittedName>
        <fullName evidence="5">Allophanate hydrolase subunit 1</fullName>
    </submittedName>
</protein>
<dbReference type="Proteomes" id="UP001596087">
    <property type="component" value="Unassembled WGS sequence"/>
</dbReference>
<evidence type="ECO:0000256" key="2">
    <source>
        <dbReference type="ARBA" id="ARBA00022801"/>
    </source>
</evidence>
<dbReference type="InterPro" id="IPR029000">
    <property type="entry name" value="Cyclophilin-like_dom_sf"/>
</dbReference>
<evidence type="ECO:0000256" key="3">
    <source>
        <dbReference type="ARBA" id="ARBA00022840"/>
    </source>
</evidence>
<feature type="domain" description="Carboxyltransferase" evidence="4">
    <location>
        <begin position="1"/>
        <end position="186"/>
    </location>
</feature>
<dbReference type="Pfam" id="PF02682">
    <property type="entry name" value="CT_C_D"/>
    <property type="match status" value="1"/>
</dbReference>
<keyword evidence="1" id="KW-0547">Nucleotide-binding</keyword>
<keyword evidence="6" id="KW-1185">Reference proteome</keyword>
<evidence type="ECO:0000259" key="4">
    <source>
        <dbReference type="SMART" id="SM00796"/>
    </source>
</evidence>
<name>A0ABW0BNF9_9ACTN</name>
<evidence type="ECO:0000313" key="5">
    <source>
        <dbReference type="EMBL" id="MFC5178831.1"/>
    </source>
</evidence>